<feature type="domain" description="Ribose-phosphate pyrophosphokinase N-terminal" evidence="8">
    <location>
        <begin position="27"/>
        <end position="146"/>
    </location>
</feature>
<dbReference type="Gene3D" id="3.40.50.2020">
    <property type="match status" value="2"/>
</dbReference>
<comment type="catalytic activity">
    <reaction evidence="7">
        <text>D-ribose 5-phosphate + ATP = 5-phospho-alpha-D-ribose 1-diphosphate + AMP + H(+)</text>
        <dbReference type="Rhea" id="RHEA:15609"/>
        <dbReference type="ChEBI" id="CHEBI:15378"/>
        <dbReference type="ChEBI" id="CHEBI:30616"/>
        <dbReference type="ChEBI" id="CHEBI:58017"/>
        <dbReference type="ChEBI" id="CHEBI:78346"/>
        <dbReference type="ChEBI" id="CHEBI:456215"/>
        <dbReference type="EC" id="2.7.6.1"/>
    </reaction>
</comment>
<dbReference type="Pfam" id="PF14572">
    <property type="entry name" value="Pribosyl_synth"/>
    <property type="match status" value="1"/>
</dbReference>
<dbReference type="PANTHER" id="PTHR10210:SF32">
    <property type="entry name" value="RIBOSE-PHOSPHATE PYROPHOSPHOKINASE 2"/>
    <property type="match status" value="1"/>
</dbReference>
<dbReference type="SMART" id="SM01400">
    <property type="entry name" value="Pribosyltran_N"/>
    <property type="match status" value="1"/>
</dbReference>
<dbReference type="EMBL" id="JABEQF010000006">
    <property type="protein sequence ID" value="MBB2190433.1"/>
    <property type="molecule type" value="Genomic_DNA"/>
</dbReference>
<dbReference type="EC" id="2.7.6.1" evidence="1"/>
<evidence type="ECO:0000313" key="10">
    <source>
        <dbReference type="Proteomes" id="UP000555756"/>
    </source>
</evidence>
<reference evidence="9 10" key="1">
    <citation type="submission" date="2020-04" db="EMBL/GenBank/DDBJ databases">
        <title>Description of novel Gluconacetobacter.</title>
        <authorList>
            <person name="Sombolestani A."/>
        </authorList>
    </citation>
    <scope>NUCLEOTIDE SEQUENCE [LARGE SCALE GENOMIC DNA]</scope>
    <source>
        <strain evidence="9 10">LMG 21311</strain>
    </source>
</reference>
<dbReference type="FunFam" id="3.40.50.2020:FF:000014">
    <property type="entry name" value="Ribose-phosphate pyrophosphokinase 1"/>
    <property type="match status" value="1"/>
</dbReference>
<sequence length="349" mass="37168">MQRDRTVEPPQARPGRQADPLADAAIRLFALAGTDALGHGVARHLGLTLSRHEERDFEDGEHKTRALDPVCGADVYLLHSLHGDAAGSANDRLCRLLFFIGACKDAGAARVTAIAPYLCYGRKDRRTKPNDPVTTRYVATLFEAVGTDRLVTMDVHDEAAFENAFRRRTVALTAVPLLVTSIRSLTADAGRLCVVSPDLGGGKRAERLRGALEEATGRPVGTAFAEKHRSGGQVSGDLFVGDVAGATCIVIDDMVSTGGTLARAARAARGGGARQVVACVTHGLFSAGAETVLAEPAIDRILMTDTVPPVRLPDGPARRKLEVVSAAPLFAEAIRRLHRDLPLSDLFVF</sequence>
<proteinExistence type="predicted"/>
<keyword evidence="4" id="KW-0547">Nucleotide-binding</keyword>
<protein>
    <recommendedName>
        <fullName evidence="1">ribose-phosphate diphosphokinase</fullName>
        <ecNumber evidence="1">2.7.6.1</ecNumber>
    </recommendedName>
</protein>
<dbReference type="GO" id="GO:0006015">
    <property type="term" value="P:5-phosphoribose 1-diphosphate biosynthetic process"/>
    <property type="evidence" value="ECO:0007669"/>
    <property type="project" value="TreeGrafter"/>
</dbReference>
<dbReference type="GO" id="GO:0004749">
    <property type="term" value="F:ribose phosphate diphosphokinase activity"/>
    <property type="evidence" value="ECO:0007669"/>
    <property type="project" value="UniProtKB-EC"/>
</dbReference>
<evidence type="ECO:0000256" key="7">
    <source>
        <dbReference type="ARBA" id="ARBA00049535"/>
    </source>
</evidence>
<organism evidence="9 10">
    <name type="scientific">Gluconacetobacter azotocaptans</name>
    <dbReference type="NCBI Taxonomy" id="142834"/>
    <lineage>
        <taxon>Bacteria</taxon>
        <taxon>Pseudomonadati</taxon>
        <taxon>Pseudomonadota</taxon>
        <taxon>Alphaproteobacteria</taxon>
        <taxon>Acetobacterales</taxon>
        <taxon>Acetobacteraceae</taxon>
        <taxon>Gluconacetobacter</taxon>
    </lineage>
</organism>
<dbReference type="SUPFAM" id="SSF53271">
    <property type="entry name" value="PRTase-like"/>
    <property type="match status" value="1"/>
</dbReference>
<evidence type="ECO:0000259" key="8">
    <source>
        <dbReference type="Pfam" id="PF13793"/>
    </source>
</evidence>
<dbReference type="GO" id="GO:0006164">
    <property type="term" value="P:purine nucleotide biosynthetic process"/>
    <property type="evidence" value="ECO:0007669"/>
    <property type="project" value="TreeGrafter"/>
</dbReference>
<dbReference type="Pfam" id="PF13793">
    <property type="entry name" value="Pribosyltran_N"/>
    <property type="match status" value="1"/>
</dbReference>
<dbReference type="AlphaFoldDB" id="A0A7W4JT69"/>
<dbReference type="GO" id="GO:0002189">
    <property type="term" value="C:ribose phosphate diphosphokinase complex"/>
    <property type="evidence" value="ECO:0007669"/>
    <property type="project" value="TreeGrafter"/>
</dbReference>
<keyword evidence="5 9" id="KW-0418">Kinase</keyword>
<keyword evidence="2" id="KW-0808">Transferase</keyword>
<dbReference type="InterPro" id="IPR029099">
    <property type="entry name" value="Pribosyltran_N"/>
</dbReference>
<dbReference type="NCBIfam" id="TIGR01251">
    <property type="entry name" value="ribP_PPkin"/>
    <property type="match status" value="1"/>
</dbReference>
<keyword evidence="10" id="KW-1185">Reference proteome</keyword>
<dbReference type="InterPro" id="IPR005946">
    <property type="entry name" value="Rib-P_diPkinase"/>
</dbReference>
<keyword evidence="3" id="KW-0545">Nucleotide biosynthesis</keyword>
<dbReference type="Proteomes" id="UP000555756">
    <property type="component" value="Unassembled WGS sequence"/>
</dbReference>
<dbReference type="CDD" id="cd06223">
    <property type="entry name" value="PRTases_typeI"/>
    <property type="match status" value="1"/>
</dbReference>
<keyword evidence="6" id="KW-0067">ATP-binding</keyword>
<dbReference type="GO" id="GO:0000287">
    <property type="term" value="F:magnesium ion binding"/>
    <property type="evidence" value="ECO:0007669"/>
    <property type="project" value="InterPro"/>
</dbReference>
<dbReference type="GO" id="GO:0005737">
    <property type="term" value="C:cytoplasm"/>
    <property type="evidence" value="ECO:0007669"/>
    <property type="project" value="TreeGrafter"/>
</dbReference>
<gene>
    <name evidence="9" type="ORF">HLH34_10745</name>
</gene>
<evidence type="ECO:0000256" key="4">
    <source>
        <dbReference type="ARBA" id="ARBA00022741"/>
    </source>
</evidence>
<accession>A0A7W4JT69</accession>
<evidence type="ECO:0000256" key="2">
    <source>
        <dbReference type="ARBA" id="ARBA00022679"/>
    </source>
</evidence>
<dbReference type="InterPro" id="IPR029057">
    <property type="entry name" value="PRTase-like"/>
</dbReference>
<evidence type="ECO:0000256" key="3">
    <source>
        <dbReference type="ARBA" id="ARBA00022727"/>
    </source>
</evidence>
<evidence type="ECO:0000256" key="1">
    <source>
        <dbReference type="ARBA" id="ARBA00013247"/>
    </source>
</evidence>
<comment type="caution">
    <text evidence="9">The sequence shown here is derived from an EMBL/GenBank/DDBJ whole genome shotgun (WGS) entry which is preliminary data.</text>
</comment>
<dbReference type="PANTHER" id="PTHR10210">
    <property type="entry name" value="RIBOSE-PHOSPHATE DIPHOSPHOKINASE FAMILY MEMBER"/>
    <property type="match status" value="1"/>
</dbReference>
<dbReference type="InterPro" id="IPR000836">
    <property type="entry name" value="PRTase_dom"/>
</dbReference>
<name>A0A7W4JT69_9PROT</name>
<dbReference type="GO" id="GO:0005524">
    <property type="term" value="F:ATP binding"/>
    <property type="evidence" value="ECO:0007669"/>
    <property type="project" value="UniProtKB-KW"/>
</dbReference>
<evidence type="ECO:0000313" key="9">
    <source>
        <dbReference type="EMBL" id="MBB2190433.1"/>
    </source>
</evidence>
<evidence type="ECO:0000256" key="5">
    <source>
        <dbReference type="ARBA" id="ARBA00022777"/>
    </source>
</evidence>
<dbReference type="GO" id="GO:0016301">
    <property type="term" value="F:kinase activity"/>
    <property type="evidence" value="ECO:0007669"/>
    <property type="project" value="UniProtKB-KW"/>
</dbReference>
<evidence type="ECO:0000256" key="6">
    <source>
        <dbReference type="ARBA" id="ARBA00022840"/>
    </source>
</evidence>